<dbReference type="InterPro" id="IPR017853">
    <property type="entry name" value="GH"/>
</dbReference>
<reference evidence="1 2" key="1">
    <citation type="journal article" date="2023" name="Sci. Data">
        <title>Genome assembly of the Korean intertidal mud-creeper Batillaria attramentaria.</title>
        <authorList>
            <person name="Patra A.K."/>
            <person name="Ho P.T."/>
            <person name="Jun S."/>
            <person name="Lee S.J."/>
            <person name="Kim Y."/>
            <person name="Won Y.J."/>
        </authorList>
    </citation>
    <scope>NUCLEOTIDE SEQUENCE [LARGE SCALE GENOMIC DNA]</scope>
    <source>
        <strain evidence="1">Wonlab-2016</strain>
    </source>
</reference>
<dbReference type="PANTHER" id="PTHR37398">
    <property type="entry name" value="ENDO-BETA-1,4-MANNANASE"/>
    <property type="match status" value="1"/>
</dbReference>
<dbReference type="Gene3D" id="3.20.20.80">
    <property type="entry name" value="Glycosidases"/>
    <property type="match status" value="1"/>
</dbReference>
<dbReference type="SUPFAM" id="SSF51445">
    <property type="entry name" value="(Trans)glycosidases"/>
    <property type="match status" value="1"/>
</dbReference>
<dbReference type="Proteomes" id="UP001519460">
    <property type="component" value="Unassembled WGS sequence"/>
</dbReference>
<organism evidence="1 2">
    <name type="scientific">Batillaria attramentaria</name>
    <dbReference type="NCBI Taxonomy" id="370345"/>
    <lineage>
        <taxon>Eukaryota</taxon>
        <taxon>Metazoa</taxon>
        <taxon>Spiralia</taxon>
        <taxon>Lophotrochozoa</taxon>
        <taxon>Mollusca</taxon>
        <taxon>Gastropoda</taxon>
        <taxon>Caenogastropoda</taxon>
        <taxon>Sorbeoconcha</taxon>
        <taxon>Cerithioidea</taxon>
        <taxon>Batillariidae</taxon>
        <taxon>Batillaria</taxon>
    </lineage>
</organism>
<accession>A0ABD0J9H2</accession>
<dbReference type="AlphaFoldDB" id="A0ABD0J9H2"/>
<sequence length="235" mass="25595">MEGLIKDTHKLQTYLDNALIPWVQAVKDHPALGGWDIINEIEGFITPGGSSSDPCVNPTSGGWAGHLYTARELQRFINWQADAIYRADPQALVTAGSASQGTQTDMFGKKNIYKDECLIKAGGKQRGVLNFYSTHTYDWEGKFAPEATFKHDAADYGLDKPLVIAEFSQVSGAGLTSAQEFTWAYEHGYAGAWSWQMLSPGGNGADTPAVQATGMESIRHRNDQSKGGRVALTLH</sequence>
<name>A0ABD0J9H2_9CAEN</name>
<keyword evidence="2" id="KW-1185">Reference proteome</keyword>
<comment type="caution">
    <text evidence="1">The sequence shown here is derived from an EMBL/GenBank/DDBJ whole genome shotgun (WGS) entry which is preliminary data.</text>
</comment>
<evidence type="ECO:0000313" key="1">
    <source>
        <dbReference type="EMBL" id="KAK7466625.1"/>
    </source>
</evidence>
<protein>
    <submittedName>
        <fullName evidence="1">Uncharacterized protein</fullName>
    </submittedName>
</protein>
<gene>
    <name evidence="1" type="ORF">BaRGS_00037282</name>
</gene>
<evidence type="ECO:0000313" key="2">
    <source>
        <dbReference type="Proteomes" id="UP001519460"/>
    </source>
</evidence>
<dbReference type="PANTHER" id="PTHR37398:SF3">
    <property type="entry name" value="GLYCOSIDE HYDROLASE FAMILY 5 DOMAIN-CONTAINING PROTEIN"/>
    <property type="match status" value="1"/>
</dbReference>
<proteinExistence type="predicted"/>
<dbReference type="EMBL" id="JACVVK020000553">
    <property type="protein sequence ID" value="KAK7466625.1"/>
    <property type="molecule type" value="Genomic_DNA"/>
</dbReference>